<dbReference type="CDD" id="cd00761">
    <property type="entry name" value="Glyco_tranf_GTA_type"/>
    <property type="match status" value="1"/>
</dbReference>
<evidence type="ECO:0000259" key="2">
    <source>
        <dbReference type="Pfam" id="PF00535"/>
    </source>
</evidence>
<dbReference type="Proteomes" id="UP000683139">
    <property type="component" value="Unassembled WGS sequence"/>
</dbReference>
<accession>A0A920D0S1</accession>
<dbReference type="PANTHER" id="PTHR22916:SF3">
    <property type="entry name" value="UDP-GLCNAC:BETAGAL BETA-1,3-N-ACETYLGLUCOSAMINYLTRANSFERASE-LIKE PROTEIN 1"/>
    <property type="match status" value="1"/>
</dbReference>
<dbReference type="SUPFAM" id="SSF53448">
    <property type="entry name" value="Nucleotide-diphospho-sugar transferases"/>
    <property type="match status" value="1"/>
</dbReference>
<dbReference type="GO" id="GO:0016758">
    <property type="term" value="F:hexosyltransferase activity"/>
    <property type="evidence" value="ECO:0007669"/>
    <property type="project" value="UniProtKB-ARBA"/>
</dbReference>
<evidence type="ECO:0000256" key="1">
    <source>
        <dbReference type="ARBA" id="ARBA00006739"/>
    </source>
</evidence>
<evidence type="ECO:0000313" key="3">
    <source>
        <dbReference type="EMBL" id="GIP18234.1"/>
    </source>
</evidence>
<comment type="caution">
    <text evidence="3">The sequence shown here is derived from an EMBL/GenBank/DDBJ whole genome shotgun (WGS) entry which is preliminary data.</text>
</comment>
<dbReference type="InterPro" id="IPR001173">
    <property type="entry name" value="Glyco_trans_2-like"/>
</dbReference>
<comment type="similarity">
    <text evidence="1">Belongs to the glycosyltransferase 2 family.</text>
</comment>
<dbReference type="Gene3D" id="3.90.550.10">
    <property type="entry name" value="Spore Coat Polysaccharide Biosynthesis Protein SpsA, Chain A"/>
    <property type="match status" value="1"/>
</dbReference>
<feature type="domain" description="Glycosyltransferase 2-like" evidence="2">
    <location>
        <begin position="5"/>
        <end position="148"/>
    </location>
</feature>
<gene>
    <name evidence="3" type="ORF">J40TS1_38760</name>
</gene>
<sequence length="200" mass="23412">MKFSFLSPAYNSAEWIITMLDSIPKEYAYEIIVCEDGSTDQTLELLRNYQKSCPQLNILENETNRGASYSYNRCIAEASGDYIGIIDSDDMYLPTIRDVLRQIDGTYDIYYYNMLTKDGQQFVINEQNRYGWCGQFKIIRRSKIGPAVFTLRSDMAGDCDFNRMLLSQNPSRIYTGIFAYWYNYPRENSEYDLFRRGLKS</sequence>
<dbReference type="AlphaFoldDB" id="A0A920D0S1"/>
<dbReference type="Pfam" id="PF00535">
    <property type="entry name" value="Glycos_transf_2"/>
    <property type="match status" value="1"/>
</dbReference>
<proteinExistence type="inferred from homology"/>
<dbReference type="InterPro" id="IPR029044">
    <property type="entry name" value="Nucleotide-diphossugar_trans"/>
</dbReference>
<reference evidence="3" key="1">
    <citation type="submission" date="2021-03" db="EMBL/GenBank/DDBJ databases">
        <title>Antimicrobial resistance genes in bacteria isolated from Japanese honey, and their potential for conferring macrolide and lincosamide resistance in the American foulbrood pathogen Paenibacillus larvae.</title>
        <authorList>
            <person name="Okamoto M."/>
            <person name="Kumagai M."/>
            <person name="Kanamori H."/>
            <person name="Takamatsu D."/>
        </authorList>
    </citation>
    <scope>NUCLEOTIDE SEQUENCE</scope>
    <source>
        <strain evidence="3">J40TS1</strain>
    </source>
</reference>
<dbReference type="EMBL" id="BOSE01000008">
    <property type="protein sequence ID" value="GIP18234.1"/>
    <property type="molecule type" value="Genomic_DNA"/>
</dbReference>
<name>A0A920D0S1_9BACL</name>
<keyword evidence="4" id="KW-1185">Reference proteome</keyword>
<protein>
    <recommendedName>
        <fullName evidence="2">Glycosyltransferase 2-like domain-containing protein</fullName>
    </recommendedName>
</protein>
<dbReference type="RefSeq" id="WP_213518432.1">
    <property type="nucleotide sequence ID" value="NZ_BOSE01000008.1"/>
</dbReference>
<organism evidence="3 4">
    <name type="scientific">Paenibacillus montaniterrae</name>
    <dbReference type="NCBI Taxonomy" id="429341"/>
    <lineage>
        <taxon>Bacteria</taxon>
        <taxon>Bacillati</taxon>
        <taxon>Bacillota</taxon>
        <taxon>Bacilli</taxon>
        <taxon>Bacillales</taxon>
        <taxon>Paenibacillaceae</taxon>
        <taxon>Paenibacillus</taxon>
    </lineage>
</organism>
<evidence type="ECO:0000313" key="4">
    <source>
        <dbReference type="Proteomes" id="UP000683139"/>
    </source>
</evidence>
<dbReference type="PANTHER" id="PTHR22916">
    <property type="entry name" value="GLYCOSYLTRANSFERASE"/>
    <property type="match status" value="1"/>
</dbReference>